<name>A0A7R9HI55_9NEOP</name>
<dbReference type="InterPro" id="IPR042097">
    <property type="entry name" value="Aminopeptidase_N-like_N_sf"/>
</dbReference>
<dbReference type="GO" id="GO:0070006">
    <property type="term" value="F:metalloaminopeptidase activity"/>
    <property type="evidence" value="ECO:0007669"/>
    <property type="project" value="TreeGrafter"/>
</dbReference>
<dbReference type="GO" id="GO:0005615">
    <property type="term" value="C:extracellular space"/>
    <property type="evidence" value="ECO:0007669"/>
    <property type="project" value="TreeGrafter"/>
</dbReference>
<dbReference type="GO" id="GO:0006508">
    <property type="term" value="P:proteolysis"/>
    <property type="evidence" value="ECO:0007669"/>
    <property type="project" value="InterPro"/>
</dbReference>
<dbReference type="GO" id="GO:0008270">
    <property type="term" value="F:zinc ion binding"/>
    <property type="evidence" value="ECO:0007669"/>
    <property type="project" value="InterPro"/>
</dbReference>
<dbReference type="GO" id="GO:0043171">
    <property type="term" value="P:peptide catabolic process"/>
    <property type="evidence" value="ECO:0007669"/>
    <property type="project" value="TreeGrafter"/>
</dbReference>
<dbReference type="Pfam" id="PF01433">
    <property type="entry name" value="Peptidase_M1"/>
    <property type="match status" value="1"/>
</dbReference>
<dbReference type="PRINTS" id="PR00756">
    <property type="entry name" value="ALADIPTASE"/>
</dbReference>
<dbReference type="Gene3D" id="3.30.2010.30">
    <property type="match status" value="1"/>
</dbReference>
<accession>A0A7R9HI55</accession>
<reference evidence="6" key="1">
    <citation type="submission" date="2020-11" db="EMBL/GenBank/DDBJ databases">
        <authorList>
            <person name="Tran Van P."/>
        </authorList>
    </citation>
    <scope>NUCLEOTIDE SEQUENCE</scope>
</reference>
<organism evidence="6">
    <name type="scientific">Timema monikensis</name>
    <dbReference type="NCBI Taxonomy" id="170555"/>
    <lineage>
        <taxon>Eukaryota</taxon>
        <taxon>Metazoa</taxon>
        <taxon>Ecdysozoa</taxon>
        <taxon>Arthropoda</taxon>
        <taxon>Hexapoda</taxon>
        <taxon>Insecta</taxon>
        <taxon>Pterygota</taxon>
        <taxon>Neoptera</taxon>
        <taxon>Polyneoptera</taxon>
        <taxon>Phasmatodea</taxon>
        <taxon>Timematodea</taxon>
        <taxon>Timematoidea</taxon>
        <taxon>Timematidae</taxon>
        <taxon>Timema</taxon>
    </lineage>
</organism>
<keyword evidence="2" id="KW-0325">Glycoprotein</keyword>
<dbReference type="InterPro" id="IPR050344">
    <property type="entry name" value="Peptidase_M1_aminopeptidases"/>
</dbReference>
<evidence type="ECO:0000256" key="1">
    <source>
        <dbReference type="ARBA" id="ARBA00004609"/>
    </source>
</evidence>
<protein>
    <recommendedName>
        <fullName evidence="7">Aminopeptidase N</fullName>
    </recommendedName>
</protein>
<dbReference type="PANTHER" id="PTHR11533">
    <property type="entry name" value="PROTEASE M1 ZINC METALLOPROTEASE"/>
    <property type="match status" value="1"/>
</dbReference>
<dbReference type="Pfam" id="PF17900">
    <property type="entry name" value="Peptidase_M1_N"/>
    <property type="match status" value="1"/>
</dbReference>
<dbReference type="GO" id="GO:0005886">
    <property type="term" value="C:plasma membrane"/>
    <property type="evidence" value="ECO:0007669"/>
    <property type="project" value="UniProtKB-SubCell"/>
</dbReference>
<comment type="subcellular location">
    <subcellularLocation>
        <location evidence="1">Cell membrane</location>
        <topology evidence="1">Lipid-anchor</topology>
        <topology evidence="1">GPI-anchor</topology>
    </subcellularLocation>
</comment>
<dbReference type="Gene3D" id="2.60.40.1730">
    <property type="entry name" value="tricorn interacting facor f3 domain"/>
    <property type="match status" value="1"/>
</dbReference>
<dbReference type="InterPro" id="IPR001930">
    <property type="entry name" value="Peptidase_M1"/>
</dbReference>
<gene>
    <name evidence="6" type="ORF">TMSB3V08_LOCUS739</name>
</gene>
<evidence type="ECO:0000313" key="6">
    <source>
        <dbReference type="EMBL" id="CAD7423764.1"/>
    </source>
</evidence>
<keyword evidence="2" id="KW-0336">GPI-anchor</keyword>
<sequence>MEGEWKIILEKPPPVHPTEIRTSISPSSAVELNTTSALANYATEAGKWVAVTQFEPSDARRAFPCMDEPAMKAKFQVNLGRMEKYKSISNMPIAKTEPMKDSPGWFWDRFEESKNMSTYLVAYIVCDFEYKSVMTEGKHPVEYRIWARPDAINQTDYALEVGPKILQYYEKYFDYDYPLPKMDMIALPDFNSGAMENWGLVTYRSYLAAFIFYT</sequence>
<evidence type="ECO:0000256" key="2">
    <source>
        <dbReference type="ARBA" id="ARBA00022622"/>
    </source>
</evidence>
<dbReference type="SUPFAM" id="SSF55486">
    <property type="entry name" value="Metalloproteases ('zincins'), catalytic domain"/>
    <property type="match status" value="1"/>
</dbReference>
<evidence type="ECO:0000256" key="3">
    <source>
        <dbReference type="ARBA" id="ARBA00023288"/>
    </source>
</evidence>
<evidence type="ECO:0000259" key="5">
    <source>
        <dbReference type="Pfam" id="PF17900"/>
    </source>
</evidence>
<evidence type="ECO:0008006" key="7">
    <source>
        <dbReference type="Google" id="ProtNLM"/>
    </source>
</evidence>
<keyword evidence="3" id="KW-0449">Lipoprotein</keyword>
<proteinExistence type="predicted"/>
<dbReference type="GO" id="GO:0005737">
    <property type="term" value="C:cytoplasm"/>
    <property type="evidence" value="ECO:0007669"/>
    <property type="project" value="TreeGrafter"/>
</dbReference>
<dbReference type="InterPro" id="IPR014782">
    <property type="entry name" value="Peptidase_M1_dom"/>
</dbReference>
<evidence type="ECO:0000259" key="4">
    <source>
        <dbReference type="Pfam" id="PF01433"/>
    </source>
</evidence>
<feature type="domain" description="Peptidase M1 membrane alanine aminopeptidase" evidence="4">
    <location>
        <begin position="157"/>
        <end position="206"/>
    </location>
</feature>
<keyword evidence="2" id="KW-0472">Membrane</keyword>
<dbReference type="SUPFAM" id="SSF63737">
    <property type="entry name" value="Leukotriene A4 hydrolase N-terminal domain"/>
    <property type="match status" value="1"/>
</dbReference>
<dbReference type="InterPro" id="IPR045357">
    <property type="entry name" value="Aminopeptidase_N-like_N"/>
</dbReference>
<dbReference type="GO" id="GO:0042277">
    <property type="term" value="F:peptide binding"/>
    <property type="evidence" value="ECO:0007669"/>
    <property type="project" value="TreeGrafter"/>
</dbReference>
<dbReference type="GO" id="GO:0098552">
    <property type="term" value="C:side of membrane"/>
    <property type="evidence" value="ECO:0007669"/>
    <property type="project" value="UniProtKB-KW"/>
</dbReference>
<dbReference type="AlphaFoldDB" id="A0A7R9HI55"/>
<feature type="domain" description="Aminopeptidase N-like N-terminal" evidence="5">
    <location>
        <begin position="41"/>
        <end position="120"/>
    </location>
</feature>
<dbReference type="EMBL" id="OB792706">
    <property type="protein sequence ID" value="CAD7423764.1"/>
    <property type="molecule type" value="Genomic_DNA"/>
</dbReference>
<dbReference type="PANTHER" id="PTHR11533:SF294">
    <property type="entry name" value="THYROTROPIN-RELEASING HORMONE-DEGRADING ECTOENZYME"/>
    <property type="match status" value="1"/>
</dbReference>